<keyword evidence="3" id="KW-1185">Reference proteome</keyword>
<feature type="transmembrane region" description="Helical" evidence="1">
    <location>
        <begin position="125"/>
        <end position="148"/>
    </location>
</feature>
<proteinExistence type="predicted"/>
<sequence>MYEKKFNIDNIYSIFNLILRMLILLNLVHNISDKNYYNILVAIAGFVLTFIPSLIFKIIKIEEDKSLSFSILFFIFISLYLGTLHNFYRFSWWDTMLHTISGIIIGLFAIVLLKKRDSNSRLEKFDKVFIIIFILSFTALCGVLWEIYEFTADTLFNLDMQGAKFTGVTDTMVDLIADLIGSIISCVYYYFTYGKKTFKS</sequence>
<dbReference type="RefSeq" id="WP_163248198.1">
    <property type="nucleotide sequence ID" value="NZ_SXDP01000001.1"/>
</dbReference>
<dbReference type="InterPro" id="IPR014509">
    <property type="entry name" value="YjdF-like"/>
</dbReference>
<keyword evidence="1" id="KW-0472">Membrane</keyword>
<evidence type="ECO:0000256" key="1">
    <source>
        <dbReference type="SAM" id="Phobius"/>
    </source>
</evidence>
<protein>
    <recommendedName>
        <fullName evidence="4">Membrane-spanning protein</fullName>
    </recommendedName>
</protein>
<dbReference type="AlphaFoldDB" id="A0A6M0R6I9"/>
<keyword evidence="1" id="KW-1133">Transmembrane helix</keyword>
<feature type="transmembrane region" description="Helical" evidence="1">
    <location>
        <begin position="95"/>
        <end position="113"/>
    </location>
</feature>
<dbReference type="Pfam" id="PF09997">
    <property type="entry name" value="DUF2238"/>
    <property type="match status" value="1"/>
</dbReference>
<accession>A0A6M0R6I9</accession>
<gene>
    <name evidence="2" type="ORF">FDF74_01090</name>
</gene>
<feature type="transmembrane region" description="Helical" evidence="1">
    <location>
        <begin position="37"/>
        <end position="59"/>
    </location>
</feature>
<organism evidence="2 3">
    <name type="scientific">Clostridium niameyense</name>
    <dbReference type="NCBI Taxonomy" id="1622073"/>
    <lineage>
        <taxon>Bacteria</taxon>
        <taxon>Bacillati</taxon>
        <taxon>Bacillota</taxon>
        <taxon>Clostridia</taxon>
        <taxon>Eubacteriales</taxon>
        <taxon>Clostridiaceae</taxon>
        <taxon>Clostridium</taxon>
    </lineage>
</organism>
<reference evidence="2 3" key="1">
    <citation type="submission" date="2019-04" db="EMBL/GenBank/DDBJ databases">
        <title>Genome sequencing of Clostridium botulinum Groups I-IV and Clostridium butyricum.</title>
        <authorList>
            <person name="Brunt J."/>
            <person name="Van Vliet A.H.M."/>
            <person name="Stringer S.C."/>
            <person name="Carter A.T."/>
            <person name="Peck M.W."/>
        </authorList>
    </citation>
    <scope>NUCLEOTIDE SEQUENCE [LARGE SCALE GENOMIC DNA]</scope>
    <source>
        <strain evidence="2 3">IFR 18/094</strain>
    </source>
</reference>
<dbReference type="EMBL" id="SXDP01000001">
    <property type="protein sequence ID" value="NEZ45801.1"/>
    <property type="molecule type" value="Genomic_DNA"/>
</dbReference>
<evidence type="ECO:0000313" key="2">
    <source>
        <dbReference type="EMBL" id="NEZ45801.1"/>
    </source>
</evidence>
<name>A0A6M0R6I9_9CLOT</name>
<feature type="transmembrane region" description="Helical" evidence="1">
    <location>
        <begin position="12"/>
        <end position="31"/>
    </location>
</feature>
<evidence type="ECO:0000313" key="3">
    <source>
        <dbReference type="Proteomes" id="UP000473885"/>
    </source>
</evidence>
<feature type="transmembrane region" description="Helical" evidence="1">
    <location>
        <begin position="66"/>
        <end position="83"/>
    </location>
</feature>
<feature type="transmembrane region" description="Helical" evidence="1">
    <location>
        <begin position="168"/>
        <end position="191"/>
    </location>
</feature>
<keyword evidence="1" id="KW-0812">Transmembrane</keyword>
<comment type="caution">
    <text evidence="2">The sequence shown here is derived from an EMBL/GenBank/DDBJ whole genome shotgun (WGS) entry which is preliminary data.</text>
</comment>
<evidence type="ECO:0008006" key="4">
    <source>
        <dbReference type="Google" id="ProtNLM"/>
    </source>
</evidence>
<dbReference type="Proteomes" id="UP000473885">
    <property type="component" value="Unassembled WGS sequence"/>
</dbReference>